<dbReference type="InterPro" id="IPR052698">
    <property type="entry name" value="MoCofactor_Util/Proc"/>
</dbReference>
<reference evidence="3 4" key="1">
    <citation type="submission" date="2024-07" db="EMBL/GenBank/DDBJ databases">
        <title>The genome sequence of type strain Sediminicola arcticus GDMCC 1.2805.</title>
        <authorList>
            <person name="Liu Y."/>
        </authorList>
    </citation>
    <scope>NUCLEOTIDE SEQUENCE [LARGE SCALE GENOMIC DNA]</scope>
    <source>
        <strain evidence="3 4">GDMCC 1.2805</strain>
    </source>
</reference>
<accession>A0ABV2STU3</accession>
<dbReference type="PANTHER" id="PTHR30388:SF4">
    <property type="entry name" value="MOLYBDENUM COFACTOR INSERTION CHAPERONE PAOD"/>
    <property type="match status" value="1"/>
</dbReference>
<feature type="domain" description="XdhC Rossmann" evidence="2">
    <location>
        <begin position="177"/>
        <end position="320"/>
    </location>
</feature>
<dbReference type="Gene3D" id="3.40.50.720">
    <property type="entry name" value="NAD(P)-binding Rossmann-like Domain"/>
    <property type="match status" value="1"/>
</dbReference>
<dbReference type="Pfam" id="PF13478">
    <property type="entry name" value="XdhC_C"/>
    <property type="match status" value="1"/>
</dbReference>
<feature type="domain" description="XdhC- CoxI" evidence="1">
    <location>
        <begin position="17"/>
        <end position="82"/>
    </location>
</feature>
<dbReference type="Proteomes" id="UP001549799">
    <property type="component" value="Unassembled WGS sequence"/>
</dbReference>
<protein>
    <submittedName>
        <fullName evidence="3">XdhC family protein</fullName>
    </submittedName>
</protein>
<dbReference type="EMBL" id="JBEXAE010000003">
    <property type="protein sequence ID" value="MET6990588.1"/>
    <property type="molecule type" value="Genomic_DNA"/>
</dbReference>
<dbReference type="Pfam" id="PF02625">
    <property type="entry name" value="XdhC_CoxI"/>
    <property type="match status" value="1"/>
</dbReference>
<organism evidence="3 4">
    <name type="scientific">Sediminicola arcticus</name>
    <dbReference type="NCBI Taxonomy" id="1574308"/>
    <lineage>
        <taxon>Bacteria</taxon>
        <taxon>Pseudomonadati</taxon>
        <taxon>Bacteroidota</taxon>
        <taxon>Flavobacteriia</taxon>
        <taxon>Flavobacteriales</taxon>
        <taxon>Flavobacteriaceae</taxon>
        <taxon>Sediminicola</taxon>
    </lineage>
</organism>
<gene>
    <name evidence="3" type="ORF">ABXZ36_07995</name>
</gene>
<dbReference type="InterPro" id="IPR003777">
    <property type="entry name" value="XdhC_CoxI"/>
</dbReference>
<proteinExistence type="predicted"/>
<evidence type="ECO:0000259" key="2">
    <source>
        <dbReference type="Pfam" id="PF13478"/>
    </source>
</evidence>
<sequence length="341" mass="38235">MTHEFKKIIYEYQKAKDSGIKAVLATVVDLDGSSYRRPGVSMLLLENGKKVGAVSGGCVEKEVVLQAKSVFESNIPKMMTYDGRYRLGCEGVLYILIEPFNPNEPFLKAFENCLKKRSSFKLHSFYKKSEEDFKGLGTVVDFGKGNQYPVQHDFDLAFAQKSDLHVFQQKMNPCFQLMVVGAEHDAFQLCAMASTAGWEVTIIGTPMEEKNIFDFPGAHAFFNQDPDEIDLKVIDEQTALLVMTHSYAKDLKYLLKLKDTNPIYLGLLGPSKRRERLLSDLLEHCPEVAHTFFDKIHGPAGLNIGAETPQEIAIAIMAEILSVTRNKKPMMLKDKTGGIHS</sequence>
<evidence type="ECO:0000313" key="4">
    <source>
        <dbReference type="Proteomes" id="UP001549799"/>
    </source>
</evidence>
<evidence type="ECO:0000313" key="3">
    <source>
        <dbReference type="EMBL" id="MET6990588.1"/>
    </source>
</evidence>
<dbReference type="PANTHER" id="PTHR30388">
    <property type="entry name" value="ALDEHYDE OXIDOREDUCTASE MOLYBDENUM COFACTOR ASSEMBLY PROTEIN"/>
    <property type="match status" value="1"/>
</dbReference>
<keyword evidence="4" id="KW-1185">Reference proteome</keyword>
<evidence type="ECO:0000259" key="1">
    <source>
        <dbReference type="Pfam" id="PF02625"/>
    </source>
</evidence>
<dbReference type="InterPro" id="IPR027051">
    <property type="entry name" value="XdhC_Rossmann_dom"/>
</dbReference>
<dbReference type="RefSeq" id="WP_354614984.1">
    <property type="nucleotide sequence ID" value="NZ_JBEXAE010000003.1"/>
</dbReference>
<name>A0ABV2STU3_9FLAO</name>
<comment type="caution">
    <text evidence="3">The sequence shown here is derived from an EMBL/GenBank/DDBJ whole genome shotgun (WGS) entry which is preliminary data.</text>
</comment>